<dbReference type="PANTHER" id="PTHR43382">
    <property type="entry name" value="PROLYL-TRNA SYNTHETASE"/>
    <property type="match status" value="1"/>
</dbReference>
<evidence type="ECO:0000313" key="2">
    <source>
        <dbReference type="EMBL" id="EJX04282.1"/>
    </source>
</evidence>
<comment type="caution">
    <text evidence="2">The sequence shown here is derived from an EMBL/GenBank/DDBJ whole genome shotgun (WGS) entry which is preliminary data.</text>
</comment>
<keyword evidence="2" id="KW-0030">Aminoacyl-tRNA synthetase</keyword>
<dbReference type="SUPFAM" id="SSF52954">
    <property type="entry name" value="Class II aaRS ABD-related"/>
    <property type="match status" value="1"/>
</dbReference>
<dbReference type="InterPro" id="IPR004499">
    <property type="entry name" value="Pro-tRNA-ligase_IIa_arc-type"/>
</dbReference>
<dbReference type="AlphaFoldDB" id="J9GAG1"/>
<accession>J9GAG1</accession>
<dbReference type="InterPro" id="IPR036621">
    <property type="entry name" value="Anticodon-bd_dom_sf"/>
</dbReference>
<dbReference type="EMBL" id="AMCI01001866">
    <property type="protein sequence ID" value="EJX04282.1"/>
    <property type="molecule type" value="Genomic_DNA"/>
</dbReference>
<dbReference type="InterPro" id="IPR004154">
    <property type="entry name" value="Anticodon-bd"/>
</dbReference>
<feature type="domain" description="Anticodon-binding" evidence="1">
    <location>
        <begin position="2"/>
        <end position="58"/>
    </location>
</feature>
<dbReference type="GO" id="GO:0006433">
    <property type="term" value="P:prolyl-tRNA aminoacylation"/>
    <property type="evidence" value="ECO:0007669"/>
    <property type="project" value="InterPro"/>
</dbReference>
<dbReference type="Pfam" id="PF03129">
    <property type="entry name" value="HGTP_anticodon"/>
    <property type="match status" value="1"/>
</dbReference>
<sequence>MSDNSLGWKCAQYEMKGVPLRLEIGPRDIENGEFMAVRRDNREKTSVKIEEAVERVNQLLGDVQNGMYAKAKKNLDDHTYVAHSLE</sequence>
<reference evidence="2" key="1">
    <citation type="journal article" date="2012" name="PLoS ONE">
        <title>Gene sets for utilization of primary and secondary nutrition supplies in the distal gut of endangered iberian lynx.</title>
        <authorList>
            <person name="Alcaide M."/>
            <person name="Messina E."/>
            <person name="Richter M."/>
            <person name="Bargiela R."/>
            <person name="Peplies J."/>
            <person name="Huws S.A."/>
            <person name="Newbold C.J."/>
            <person name="Golyshin P.N."/>
            <person name="Simon M.A."/>
            <person name="Lopez G."/>
            <person name="Yakimov M.M."/>
            <person name="Ferrer M."/>
        </authorList>
    </citation>
    <scope>NUCLEOTIDE SEQUENCE</scope>
</reference>
<dbReference type="GO" id="GO:0017101">
    <property type="term" value="C:aminoacyl-tRNA synthetase multienzyme complex"/>
    <property type="evidence" value="ECO:0007669"/>
    <property type="project" value="TreeGrafter"/>
</dbReference>
<feature type="non-terminal residue" evidence="2">
    <location>
        <position position="86"/>
    </location>
</feature>
<name>J9GAG1_9ZZZZ</name>
<keyword evidence="2" id="KW-0436">Ligase</keyword>
<proteinExistence type="predicted"/>
<dbReference type="GO" id="GO:0005737">
    <property type="term" value="C:cytoplasm"/>
    <property type="evidence" value="ECO:0007669"/>
    <property type="project" value="InterPro"/>
</dbReference>
<gene>
    <name evidence="2" type="ORF">EVA_07609</name>
</gene>
<dbReference type="GO" id="GO:0004827">
    <property type="term" value="F:proline-tRNA ligase activity"/>
    <property type="evidence" value="ECO:0007669"/>
    <property type="project" value="InterPro"/>
</dbReference>
<evidence type="ECO:0000259" key="1">
    <source>
        <dbReference type="Pfam" id="PF03129"/>
    </source>
</evidence>
<dbReference type="GO" id="GO:0005524">
    <property type="term" value="F:ATP binding"/>
    <property type="evidence" value="ECO:0007669"/>
    <property type="project" value="InterPro"/>
</dbReference>
<dbReference type="Gene3D" id="3.40.50.800">
    <property type="entry name" value="Anticodon-binding domain"/>
    <property type="match status" value="1"/>
</dbReference>
<organism evidence="2">
    <name type="scientific">gut metagenome</name>
    <dbReference type="NCBI Taxonomy" id="749906"/>
    <lineage>
        <taxon>unclassified sequences</taxon>
        <taxon>metagenomes</taxon>
        <taxon>organismal metagenomes</taxon>
    </lineage>
</organism>
<dbReference type="PANTHER" id="PTHR43382:SF2">
    <property type="entry name" value="BIFUNCTIONAL GLUTAMATE_PROLINE--TRNA LIGASE"/>
    <property type="match status" value="1"/>
</dbReference>
<protein>
    <submittedName>
        <fullName evidence="2">Prolyl-tRNA synthetase</fullName>
    </submittedName>
</protein>